<feature type="transmembrane region" description="Helical" evidence="1">
    <location>
        <begin position="216"/>
        <end position="237"/>
    </location>
</feature>
<feature type="transmembrane region" description="Helical" evidence="1">
    <location>
        <begin position="185"/>
        <end position="204"/>
    </location>
</feature>
<feature type="transmembrane region" description="Helical" evidence="1">
    <location>
        <begin position="20"/>
        <end position="38"/>
    </location>
</feature>
<proteinExistence type="predicted"/>
<dbReference type="Proteomes" id="UP000676386">
    <property type="component" value="Unassembled WGS sequence"/>
</dbReference>
<feature type="transmembrane region" description="Helical" evidence="1">
    <location>
        <begin position="161"/>
        <end position="179"/>
    </location>
</feature>
<keyword evidence="3" id="KW-1185">Reference proteome</keyword>
<dbReference type="RefSeq" id="WP_211973702.1">
    <property type="nucleotide sequence ID" value="NZ_CBFHAM010000075.1"/>
</dbReference>
<keyword evidence="1" id="KW-0812">Transmembrane</keyword>
<protein>
    <recommendedName>
        <fullName evidence="4">PH domain-containing protein</fullName>
    </recommendedName>
</protein>
<accession>A0ABS5J0K1</accession>
<comment type="caution">
    <text evidence="2">The sequence shown here is derived from an EMBL/GenBank/DDBJ whole genome shotgun (WGS) entry which is preliminary data.</text>
</comment>
<dbReference type="EMBL" id="JAGTXB010000006">
    <property type="protein sequence ID" value="MBS0028603.1"/>
    <property type="molecule type" value="Genomic_DNA"/>
</dbReference>
<evidence type="ECO:0000256" key="1">
    <source>
        <dbReference type="SAM" id="Phobius"/>
    </source>
</evidence>
<feature type="transmembrane region" description="Helical" evidence="1">
    <location>
        <begin position="50"/>
        <end position="69"/>
    </location>
</feature>
<name>A0ABS5J0K1_9BACT</name>
<organism evidence="2 3">
    <name type="scientific">Chitinophaga hostae</name>
    <dbReference type="NCBI Taxonomy" id="2831022"/>
    <lineage>
        <taxon>Bacteria</taxon>
        <taxon>Pseudomonadati</taxon>
        <taxon>Bacteroidota</taxon>
        <taxon>Chitinophagia</taxon>
        <taxon>Chitinophagales</taxon>
        <taxon>Chitinophagaceae</taxon>
        <taxon>Chitinophaga</taxon>
    </lineage>
</organism>
<evidence type="ECO:0000313" key="2">
    <source>
        <dbReference type="EMBL" id="MBS0028603.1"/>
    </source>
</evidence>
<evidence type="ECO:0000313" key="3">
    <source>
        <dbReference type="Proteomes" id="UP000676386"/>
    </source>
</evidence>
<keyword evidence="1" id="KW-0472">Membrane</keyword>
<evidence type="ECO:0008006" key="4">
    <source>
        <dbReference type="Google" id="ProtNLM"/>
    </source>
</evidence>
<keyword evidence="1" id="KW-1133">Transmembrane helix</keyword>
<sequence length="247" mass="28049">MSVFKTDPAGFAAIRKQTLVRTLPVMLFGVIVVFAANFSPSDYRFDMYPMLIAVPVMLAAVARGVYIGLRKRRKLYDSFTVEITEDTVTRTQADTADLALNRLEISSISKDPAGVITIRGMEQHDIIQIPATMERSEELQAILSRIMPFTESSERSLLERFGWITGIITILLMVVIRFVNNKIVVVLSAIALIALLLWSFLRAYRNRNIPDRYKRSSWIILLLIAAVIVSVLMKLGWMTDFWEMNAE</sequence>
<gene>
    <name evidence="2" type="ORF">KE626_14880</name>
</gene>
<reference evidence="2 3" key="1">
    <citation type="submission" date="2021-04" db="EMBL/GenBank/DDBJ databases">
        <title>Chitinophaga sp. nov., isolated from the rhizosphere soil.</title>
        <authorList>
            <person name="He S."/>
        </authorList>
    </citation>
    <scope>NUCLEOTIDE SEQUENCE [LARGE SCALE GENOMIC DNA]</scope>
    <source>
        <strain evidence="2 3">2R12</strain>
    </source>
</reference>